<keyword evidence="2" id="KW-0813">Transport</keyword>
<dbReference type="AlphaFoldDB" id="A0A813ZHS5"/>
<keyword evidence="6 14" id="KW-1133">Transmembrane helix</keyword>
<evidence type="ECO:0000256" key="9">
    <source>
        <dbReference type="ARBA" id="ARBA00023136"/>
    </source>
</evidence>
<keyword evidence="10" id="KW-0325">Glycoprotein</keyword>
<feature type="repeat" description="ANK" evidence="12">
    <location>
        <begin position="510"/>
        <end position="542"/>
    </location>
</feature>
<evidence type="ECO:0000256" key="1">
    <source>
        <dbReference type="ARBA" id="ARBA00004141"/>
    </source>
</evidence>
<accession>A0A813ZHS5</accession>
<evidence type="ECO:0000256" key="3">
    <source>
        <dbReference type="ARBA" id="ARBA00022606"/>
    </source>
</evidence>
<dbReference type="OrthoDB" id="1661883at2759"/>
<feature type="repeat" description="ANK" evidence="12">
    <location>
        <begin position="439"/>
        <end position="471"/>
    </location>
</feature>
<dbReference type="Gene3D" id="1.25.40.20">
    <property type="entry name" value="Ankyrin repeat-containing domain"/>
    <property type="match status" value="3"/>
</dbReference>
<keyword evidence="8" id="KW-0406">Ion transport</keyword>
<dbReference type="GO" id="GO:1902495">
    <property type="term" value="C:transmembrane transporter complex"/>
    <property type="evidence" value="ECO:0007669"/>
    <property type="project" value="TreeGrafter"/>
</dbReference>
<feature type="region of interest" description="Disordered" evidence="13">
    <location>
        <begin position="1222"/>
        <end position="1243"/>
    </location>
</feature>
<feature type="domain" description="Ion transport" evidence="15">
    <location>
        <begin position="819"/>
        <end position="1077"/>
    </location>
</feature>
<evidence type="ECO:0000256" key="10">
    <source>
        <dbReference type="ARBA" id="ARBA00023180"/>
    </source>
</evidence>
<evidence type="ECO:0000313" key="18">
    <source>
        <dbReference type="Proteomes" id="UP000663829"/>
    </source>
</evidence>
<dbReference type="PROSITE" id="PS50297">
    <property type="entry name" value="ANK_REP_REGION"/>
    <property type="match status" value="6"/>
</dbReference>
<feature type="repeat" description="ANK" evidence="12">
    <location>
        <begin position="171"/>
        <end position="203"/>
    </location>
</feature>
<feature type="transmembrane region" description="Helical" evidence="14">
    <location>
        <begin position="873"/>
        <end position="894"/>
    </location>
</feature>
<evidence type="ECO:0000256" key="4">
    <source>
        <dbReference type="ARBA" id="ARBA00022692"/>
    </source>
</evidence>
<proteinExistence type="predicted"/>
<evidence type="ECO:0000256" key="14">
    <source>
        <dbReference type="SAM" id="Phobius"/>
    </source>
</evidence>
<feature type="transmembrane region" description="Helical" evidence="14">
    <location>
        <begin position="805"/>
        <end position="830"/>
    </location>
</feature>
<keyword evidence="18" id="KW-1185">Reference proteome</keyword>
<dbReference type="EMBL" id="CAJNOQ010001497">
    <property type="protein sequence ID" value="CAF0899021.1"/>
    <property type="molecule type" value="Genomic_DNA"/>
</dbReference>
<feature type="repeat" description="ANK" evidence="12">
    <location>
        <begin position="406"/>
        <end position="438"/>
    </location>
</feature>
<dbReference type="InterPro" id="IPR005821">
    <property type="entry name" value="Ion_trans_dom"/>
</dbReference>
<feature type="transmembrane region" description="Helical" evidence="14">
    <location>
        <begin position="1039"/>
        <end position="1072"/>
    </location>
</feature>
<comment type="caution">
    <text evidence="16">The sequence shown here is derived from an EMBL/GenBank/DDBJ whole genome shotgun (WGS) entry which is preliminary data.</text>
</comment>
<dbReference type="Pfam" id="PF12796">
    <property type="entry name" value="Ank_2"/>
    <property type="match status" value="5"/>
</dbReference>
<evidence type="ECO:0000256" key="8">
    <source>
        <dbReference type="ARBA" id="ARBA00023065"/>
    </source>
</evidence>
<evidence type="ECO:0000256" key="5">
    <source>
        <dbReference type="ARBA" id="ARBA00022737"/>
    </source>
</evidence>
<comment type="subcellular location">
    <subcellularLocation>
        <location evidence="1">Membrane</location>
        <topology evidence="1">Multi-pass membrane protein</topology>
    </subcellularLocation>
</comment>
<evidence type="ECO:0000256" key="6">
    <source>
        <dbReference type="ARBA" id="ARBA00022989"/>
    </source>
</evidence>
<keyword evidence="7 12" id="KW-0040">ANK repeat</keyword>
<feature type="repeat" description="ANK" evidence="12">
    <location>
        <begin position="581"/>
        <end position="606"/>
    </location>
</feature>
<keyword evidence="4 14" id="KW-0812">Transmembrane</keyword>
<evidence type="ECO:0000256" key="2">
    <source>
        <dbReference type="ARBA" id="ARBA00022448"/>
    </source>
</evidence>
<keyword evidence="5" id="KW-0677">Repeat</keyword>
<dbReference type="PROSITE" id="PS50088">
    <property type="entry name" value="ANK_REPEAT"/>
    <property type="match status" value="8"/>
</dbReference>
<dbReference type="GO" id="GO:0005216">
    <property type="term" value="F:monoatomic ion channel activity"/>
    <property type="evidence" value="ECO:0007669"/>
    <property type="project" value="InterPro"/>
</dbReference>
<evidence type="ECO:0000313" key="17">
    <source>
        <dbReference type="EMBL" id="CAF3681822.1"/>
    </source>
</evidence>
<name>A0A813ZHS5_9BILA</name>
<evidence type="ECO:0000256" key="11">
    <source>
        <dbReference type="ARBA" id="ARBA00023303"/>
    </source>
</evidence>
<dbReference type="PANTHER" id="PTHR47143">
    <property type="entry name" value="TRANSIENT RECEPTOR POTENTIAL CATION CHANNEL PROTEIN PAINLESS"/>
    <property type="match status" value="1"/>
</dbReference>
<reference evidence="16" key="1">
    <citation type="submission" date="2021-02" db="EMBL/GenBank/DDBJ databases">
        <authorList>
            <person name="Nowell W R."/>
        </authorList>
    </citation>
    <scope>NUCLEOTIDE SEQUENCE</scope>
</reference>
<dbReference type="SUPFAM" id="SSF48403">
    <property type="entry name" value="Ankyrin repeat"/>
    <property type="match status" value="2"/>
</dbReference>
<dbReference type="Proteomes" id="UP000663829">
    <property type="component" value="Unassembled WGS sequence"/>
</dbReference>
<feature type="repeat" description="ANK" evidence="12">
    <location>
        <begin position="613"/>
        <end position="645"/>
    </location>
</feature>
<dbReference type="EMBL" id="CAJOBC010001497">
    <property type="protein sequence ID" value="CAF3681822.1"/>
    <property type="molecule type" value="Genomic_DNA"/>
</dbReference>
<dbReference type="SMART" id="SM00248">
    <property type="entry name" value="ANK"/>
    <property type="match status" value="15"/>
</dbReference>
<keyword evidence="9 14" id="KW-0472">Membrane</keyword>
<protein>
    <recommendedName>
        <fullName evidence="15">Ion transport domain-containing protein</fullName>
    </recommendedName>
</protein>
<feature type="repeat" description="ANK" evidence="12">
    <location>
        <begin position="647"/>
        <end position="679"/>
    </location>
</feature>
<dbReference type="Pfam" id="PF00520">
    <property type="entry name" value="Ion_trans"/>
    <property type="match status" value="1"/>
</dbReference>
<feature type="transmembrane region" description="Helical" evidence="14">
    <location>
        <begin position="936"/>
        <end position="964"/>
    </location>
</feature>
<evidence type="ECO:0000313" key="16">
    <source>
        <dbReference type="EMBL" id="CAF0899021.1"/>
    </source>
</evidence>
<gene>
    <name evidence="16" type="ORF">GPM918_LOCUS8532</name>
    <name evidence="17" type="ORF">SRO942_LOCUS8532</name>
</gene>
<dbReference type="PANTHER" id="PTHR47143:SF1">
    <property type="entry name" value="ION_TRANS DOMAIN-CONTAINING PROTEIN"/>
    <property type="match status" value="1"/>
</dbReference>
<evidence type="ECO:0000256" key="7">
    <source>
        <dbReference type="ARBA" id="ARBA00023043"/>
    </source>
</evidence>
<sequence length="1243" mass="142586">MKSRPKVNYTQQHDDGKNLQSIIVDIRTPLNSNADKDHDVRSFFTQFYRRFSSIAKPKHLCDSATDDSIKLTDTSQLPLDSAVIPQSVSVVANPHNEDICLFSDSPHYVVRIAGTGNVDEFNRLIRDDVGKLKINNAAGLYAIHNAAARNKVSILQIIDQYKGDVNMPDKNSWTALHHAVRHSSISAIEWLLDNGADSTKKTKENEAPAHFAVIYNQLNALKALLSKRPEDANICGDRDSSPLHYAALHDNLEAAKILVINDKYSGTLYPSSKNHIFFLLKTDHNARLCQKTSYGLFPIHIAAANNSNKVFRHLFEIARSLGYDPDKVLNFCDSENHRPLHSSVIGGNMEAIQICLTNGAKIDDQQDDLSTPAHLACAQGSLELLKLMFDCQQELKEKVIRISDVQGMTCLHRAAMFDHVDVIAYLLEMGAEIDARDNQKRTPLLLAALKCSLNSVDYLLMKNASITARDECDRNLLHFVIMQGLNFEIIGPKLFSRQNYHTLFDQRDIDGFYPVHYASRDGQVTVLNTLIKYGSNDEIGKKTSKRQSPLHFAAQYGRYNTCKQLLDTPGFKRIINDQDQMGLTSLHLSCQNGHTRVVQLLLRKGAMFSKSYDGNNPLHEAASNGHVNTMKLILQTHSHLKNIQNRLGMSPLHCAASNGHADSVALLLSANCEFLRNKDGESFFDLAIEKKQRDVCLAIIAHDRWKEALDLSSSKYRTPLLGLIEHIPECVQPVFDRCIVHSHDDRKHKEYHLTYDFHYVNWTDKQEIKGKEYIYPMLPLNMMVTFGRTDQLSHPLCEVLLRHKWLSYGFPLYAIQLGFYLFFVIILSYFSITYKVCNHFDPVSWGIAEKGTICPNPLFTSFKETATLKQVMCVWFIVFFCFFNIISEIVQMIQEGRDYFGDLENYAQWFLYISTLVFIFPFLFNESMHYQWEAGACSVFAAWFTLLFLLGRFDMYGIYVIMFLEIMKTLLHVLVLFSILIIGFALTFCVLRPFSPHLDPSKPQHLLIIIIKSVTMMLGELDYDRQYVDPILNHDDNQHFSIITLIFLALFAVVMPILLMNLLVGLAIGDLMEIQRNARLKRLAMQVQLHTNLEKKFPRKMLQRLVKNEYVMYINKRVQCNMLSRTLRQWIRKPLKSKDFLGNVDELYQDSGLLVSLYKQKRRQKDMQRQLEKLTDLVKLIVQKMDIHTEADVDDAPHTGPINMEKLQQIIIAARRFSRVPQRNRLQQQQQQQSQNFLDSKEQ</sequence>
<organism evidence="16 18">
    <name type="scientific">Didymodactylos carnosus</name>
    <dbReference type="NCBI Taxonomy" id="1234261"/>
    <lineage>
        <taxon>Eukaryota</taxon>
        <taxon>Metazoa</taxon>
        <taxon>Spiralia</taxon>
        <taxon>Gnathifera</taxon>
        <taxon>Rotifera</taxon>
        <taxon>Eurotatoria</taxon>
        <taxon>Bdelloidea</taxon>
        <taxon>Philodinida</taxon>
        <taxon>Philodinidae</taxon>
        <taxon>Didymodactylos</taxon>
    </lineage>
</organism>
<evidence type="ECO:0000256" key="12">
    <source>
        <dbReference type="PROSITE-ProRule" id="PRU00023"/>
    </source>
</evidence>
<evidence type="ECO:0000259" key="15">
    <source>
        <dbReference type="Pfam" id="PF00520"/>
    </source>
</evidence>
<keyword evidence="11" id="KW-0407">Ion channel</keyword>
<evidence type="ECO:0000256" key="13">
    <source>
        <dbReference type="SAM" id="MobiDB-lite"/>
    </source>
</evidence>
<dbReference type="Proteomes" id="UP000681722">
    <property type="component" value="Unassembled WGS sequence"/>
</dbReference>
<keyword evidence="3" id="KW-0716">Sensory transduction</keyword>
<dbReference type="InterPro" id="IPR002110">
    <property type="entry name" value="Ankyrin_rpt"/>
</dbReference>
<feature type="transmembrane region" description="Helical" evidence="14">
    <location>
        <begin position="970"/>
        <end position="991"/>
    </location>
</feature>
<feature type="transmembrane region" description="Helical" evidence="14">
    <location>
        <begin position="906"/>
        <end position="924"/>
    </location>
</feature>
<feature type="repeat" description="ANK" evidence="12">
    <location>
        <begin position="335"/>
        <end position="367"/>
    </location>
</feature>
<dbReference type="InterPro" id="IPR052076">
    <property type="entry name" value="TRP_cation_channel"/>
</dbReference>
<dbReference type="InterPro" id="IPR036770">
    <property type="entry name" value="Ankyrin_rpt-contain_sf"/>
</dbReference>